<evidence type="ECO:0000313" key="5">
    <source>
        <dbReference type="Proteomes" id="UP001451606"/>
    </source>
</evidence>
<dbReference type="RefSeq" id="WP_393972154.1">
    <property type="nucleotide sequence ID" value="NZ_CP133772.1"/>
</dbReference>
<dbReference type="GeneID" id="95967496"/>
<dbReference type="GO" id="GO:0016757">
    <property type="term" value="F:glycosyltransferase activity"/>
    <property type="evidence" value="ECO:0007669"/>
    <property type="project" value="InterPro"/>
</dbReference>
<dbReference type="CDD" id="cd03801">
    <property type="entry name" value="GT4_PimA-like"/>
    <property type="match status" value="1"/>
</dbReference>
<keyword evidence="5" id="KW-1185">Reference proteome</keyword>
<evidence type="ECO:0000256" key="1">
    <source>
        <dbReference type="ARBA" id="ARBA00022679"/>
    </source>
</evidence>
<reference evidence="4 5" key="1">
    <citation type="submission" date="2023-09" db="EMBL/GenBank/DDBJ databases">
        <authorList>
            <person name="Golyshina O.V."/>
            <person name="Lunev E.A."/>
            <person name="Bargiela R."/>
            <person name="Gaines M.C."/>
            <person name="Daum B."/>
            <person name="Bale N.J."/>
            <person name="Koenen M."/>
            <person name="Sinninghe Damst J.S."/>
            <person name="Yakimov M."/>
            <person name="Golyshin P.N."/>
        </authorList>
    </citation>
    <scope>NUCLEOTIDE SEQUENCE [LARGE SCALE GENOMIC DNA]</scope>
    <source>
        <strain evidence="4 5">M1</strain>
    </source>
</reference>
<dbReference type="PANTHER" id="PTHR46401:SF2">
    <property type="entry name" value="GLYCOSYLTRANSFERASE WBBK-RELATED"/>
    <property type="match status" value="1"/>
</dbReference>
<gene>
    <name evidence="4" type="ORF">OXIME_000763</name>
</gene>
<dbReference type="PANTHER" id="PTHR46401">
    <property type="entry name" value="GLYCOSYLTRANSFERASE WBBK-RELATED"/>
    <property type="match status" value="1"/>
</dbReference>
<evidence type="ECO:0000313" key="4">
    <source>
        <dbReference type="EMBL" id="WYY00204.1"/>
    </source>
</evidence>
<sequence>MKILWFSHRDIKNPRSGGAERTIYEVGKRISLKGNIFIWISASWNNKYSEEIMDNIIIKREKNNSLLHLKVPEIIKREKPDFIVDDMGHAVPFLSENFTKIPGIVFFHHLHRRSLKGQVNFPMRMILSGLEAFYPVFYRKWHFITESNSSINDLINLGIQNKRIIKIPPGVNTELFRPLKKTEFPSIVYFGGFRDYKRPWEVIYAVNNLIKKCNNIMLYMIGSGPSLNKTMKIYNDLDIKNNVIFLGRINNNDLSNIVGSSWLNVHTSITEGFGFSILEASSAGTPTIAYDVPGVRDVIIQNKNGFTVKDGSIDDLTKKIDNFISNYDNRWINSSRSIALEYSWDKTAELWLTNIKKTLEIYK</sequence>
<dbReference type="InterPro" id="IPR028098">
    <property type="entry name" value="Glyco_trans_4-like_N"/>
</dbReference>
<protein>
    <submittedName>
        <fullName evidence="4">Glycosyltransferase family 4 protein</fullName>
    </submittedName>
</protein>
<dbReference type="Pfam" id="PF13439">
    <property type="entry name" value="Glyco_transf_4"/>
    <property type="match status" value="1"/>
</dbReference>
<dbReference type="EMBL" id="CP133772">
    <property type="protein sequence ID" value="WYY00204.1"/>
    <property type="molecule type" value="Genomic_DNA"/>
</dbReference>
<dbReference type="SUPFAM" id="SSF53756">
    <property type="entry name" value="UDP-Glycosyltransferase/glycogen phosphorylase"/>
    <property type="match status" value="1"/>
</dbReference>
<dbReference type="InterPro" id="IPR001296">
    <property type="entry name" value="Glyco_trans_1"/>
</dbReference>
<dbReference type="Gene3D" id="3.40.50.2000">
    <property type="entry name" value="Glycogen Phosphorylase B"/>
    <property type="match status" value="2"/>
</dbReference>
<dbReference type="Pfam" id="PF00534">
    <property type="entry name" value="Glycos_transf_1"/>
    <property type="match status" value="1"/>
</dbReference>
<keyword evidence="1" id="KW-0808">Transferase</keyword>
<accession>A0AAX4NFL1</accession>
<feature type="domain" description="Glycosyltransferase subfamily 4-like N-terminal" evidence="3">
    <location>
        <begin position="17"/>
        <end position="174"/>
    </location>
</feature>
<evidence type="ECO:0000259" key="3">
    <source>
        <dbReference type="Pfam" id="PF13439"/>
    </source>
</evidence>
<feature type="domain" description="Glycosyl transferase family 1" evidence="2">
    <location>
        <begin position="176"/>
        <end position="333"/>
    </location>
</feature>
<proteinExistence type="predicted"/>
<dbReference type="KEGG" id="omr:OXIME_000763"/>
<evidence type="ECO:0000259" key="2">
    <source>
        <dbReference type="Pfam" id="PF00534"/>
    </source>
</evidence>
<dbReference type="Proteomes" id="UP001451606">
    <property type="component" value="Chromosome"/>
</dbReference>
<organism evidence="4 5">
    <name type="scientific">Oxyplasma meridianum</name>
    <dbReference type="NCBI Taxonomy" id="3073602"/>
    <lineage>
        <taxon>Archaea</taxon>
        <taxon>Methanobacteriati</taxon>
        <taxon>Thermoplasmatota</taxon>
        <taxon>Thermoplasmata</taxon>
        <taxon>Thermoplasmatales</taxon>
        <taxon>Thermoplasmataceae</taxon>
        <taxon>Oxyplasma</taxon>
    </lineage>
</organism>
<name>A0AAX4NFL1_9ARCH</name>
<dbReference type="AlphaFoldDB" id="A0AAX4NFL1"/>